<keyword evidence="2" id="KW-1185">Reference proteome</keyword>
<dbReference type="EMBL" id="QEAS01000002">
    <property type="protein sequence ID" value="PWG81977.1"/>
    <property type="molecule type" value="Genomic_DNA"/>
</dbReference>
<sequence>MSKVDFLKKHIKRGQLYKRSELSKWSASVDRHIAELVNEGLLVKVGPGLYHYPKKNAFGNEPPTEQMLVSKFLDDSNFLITSFNVYNRLGLGTTQLYNNHIVYNHHRSGTIKLGNKEFLFRKKRAFPKKVNEEFTFVDLLNNLYELAEDQPQVLNNALNKVPQLNKAELHKVIDKYATPKTRKLLASL</sequence>
<dbReference type="AlphaFoldDB" id="A0A2U2PKN5"/>
<name>A0A2U2PKN5_9SPHI</name>
<proteinExistence type="predicted"/>
<dbReference type="RefSeq" id="WP_109414254.1">
    <property type="nucleotide sequence ID" value="NZ_QEAS01000002.1"/>
</dbReference>
<organism evidence="1 2">
    <name type="scientific">Pararcticibacter amylolyticus</name>
    <dbReference type="NCBI Taxonomy" id="2173175"/>
    <lineage>
        <taxon>Bacteria</taxon>
        <taxon>Pseudomonadati</taxon>
        <taxon>Bacteroidota</taxon>
        <taxon>Sphingobacteriia</taxon>
        <taxon>Sphingobacteriales</taxon>
        <taxon>Sphingobacteriaceae</taxon>
        <taxon>Pararcticibacter</taxon>
    </lineage>
</organism>
<evidence type="ECO:0000313" key="1">
    <source>
        <dbReference type="EMBL" id="PWG81977.1"/>
    </source>
</evidence>
<comment type="caution">
    <text evidence="1">The sequence shown here is derived from an EMBL/GenBank/DDBJ whole genome shotgun (WGS) entry which is preliminary data.</text>
</comment>
<dbReference type="OrthoDB" id="9798200at2"/>
<dbReference type="Pfam" id="PF19570">
    <property type="entry name" value="DUF6088"/>
    <property type="match status" value="1"/>
</dbReference>
<evidence type="ECO:0000313" key="2">
    <source>
        <dbReference type="Proteomes" id="UP000245647"/>
    </source>
</evidence>
<dbReference type="Proteomes" id="UP000245647">
    <property type="component" value="Unassembled WGS sequence"/>
</dbReference>
<accession>A0A2U2PKN5</accession>
<reference evidence="1 2" key="1">
    <citation type="submission" date="2018-04" db="EMBL/GenBank/DDBJ databases">
        <title>Pedobacter chongqingensis sp. nov., isolated from a rottenly hemp rope.</title>
        <authorList>
            <person name="Cai Y."/>
        </authorList>
    </citation>
    <scope>NUCLEOTIDE SEQUENCE [LARGE SCALE GENOMIC DNA]</scope>
    <source>
        <strain evidence="1 2">FJ4-8</strain>
    </source>
</reference>
<gene>
    <name evidence="1" type="ORF">DDR33_02835</name>
</gene>
<protein>
    <submittedName>
        <fullName evidence="1">Uncharacterized protein</fullName>
    </submittedName>
</protein>
<dbReference type="InterPro" id="IPR045738">
    <property type="entry name" value="DUF6088"/>
</dbReference>